<proteinExistence type="predicted"/>
<evidence type="ECO:0000313" key="2">
    <source>
        <dbReference type="Proteomes" id="UP000092993"/>
    </source>
</evidence>
<reference evidence="1 2" key="1">
    <citation type="submission" date="2016-03" db="EMBL/GenBank/DDBJ databases">
        <title>Whole genome sequencing of Grifola frondosa 9006-11.</title>
        <authorList>
            <person name="Min B."/>
            <person name="Park H."/>
            <person name="Kim J.-G."/>
            <person name="Cho H."/>
            <person name="Oh Y.-L."/>
            <person name="Kong W.-S."/>
            <person name="Choi I.-G."/>
        </authorList>
    </citation>
    <scope>NUCLEOTIDE SEQUENCE [LARGE SCALE GENOMIC DNA]</scope>
    <source>
        <strain evidence="1 2">9006-11</strain>
    </source>
</reference>
<accession>A0A1C7LNQ8</accession>
<evidence type="ECO:0000313" key="1">
    <source>
        <dbReference type="EMBL" id="OBZ65846.1"/>
    </source>
</evidence>
<dbReference type="EMBL" id="LUGG01000038">
    <property type="protein sequence ID" value="OBZ65846.1"/>
    <property type="molecule type" value="Genomic_DNA"/>
</dbReference>
<sequence length="81" mass="9314">MCQCPTDQQKHVLERNIIAGDYDGDGDHNAVVHRVCDYRDDFDYIYVQPDEPNLVPDIAVKFGQLSIQYDHDRNSDAVCNE</sequence>
<organism evidence="1 2">
    <name type="scientific">Grifola frondosa</name>
    <name type="common">Maitake</name>
    <name type="synonym">Polyporus frondosus</name>
    <dbReference type="NCBI Taxonomy" id="5627"/>
    <lineage>
        <taxon>Eukaryota</taxon>
        <taxon>Fungi</taxon>
        <taxon>Dikarya</taxon>
        <taxon>Basidiomycota</taxon>
        <taxon>Agaricomycotina</taxon>
        <taxon>Agaricomycetes</taxon>
        <taxon>Polyporales</taxon>
        <taxon>Grifolaceae</taxon>
        <taxon>Grifola</taxon>
    </lineage>
</organism>
<name>A0A1C7LNQ8_GRIFR</name>
<dbReference type="Proteomes" id="UP000092993">
    <property type="component" value="Unassembled WGS sequence"/>
</dbReference>
<keyword evidence="2" id="KW-1185">Reference proteome</keyword>
<protein>
    <submittedName>
        <fullName evidence="1">Uncharacterized protein</fullName>
    </submittedName>
</protein>
<dbReference type="AlphaFoldDB" id="A0A1C7LNQ8"/>
<gene>
    <name evidence="1" type="ORF">A0H81_14094</name>
</gene>
<comment type="caution">
    <text evidence="1">The sequence shown here is derived from an EMBL/GenBank/DDBJ whole genome shotgun (WGS) entry which is preliminary data.</text>
</comment>